<reference evidence="8 9" key="1">
    <citation type="submission" date="2023-07" db="EMBL/GenBank/DDBJ databases">
        <title>Genomic Encyclopedia of Type Strains, Phase IV (KMG-IV): sequencing the most valuable type-strain genomes for metagenomic binning, comparative biology and taxonomic classification.</title>
        <authorList>
            <person name="Goeker M."/>
        </authorList>
    </citation>
    <scope>NUCLEOTIDE SEQUENCE [LARGE SCALE GENOMIC DNA]</scope>
    <source>
        <strain evidence="8 9">DSM 4006</strain>
    </source>
</reference>
<evidence type="ECO:0000256" key="1">
    <source>
        <dbReference type="ARBA" id="ARBA00004141"/>
    </source>
</evidence>
<feature type="transmembrane region" description="Helical" evidence="6">
    <location>
        <begin position="92"/>
        <end position="112"/>
    </location>
</feature>
<feature type="domain" description="Cytochrome C biogenesis protein transmembrane" evidence="7">
    <location>
        <begin position="6"/>
        <end position="215"/>
    </location>
</feature>
<feature type="transmembrane region" description="Helical" evidence="6">
    <location>
        <begin position="6"/>
        <end position="27"/>
    </location>
</feature>
<keyword evidence="9" id="KW-1185">Reference proteome</keyword>
<dbReference type="Proteomes" id="UP001232973">
    <property type="component" value="Unassembled WGS sequence"/>
</dbReference>
<protein>
    <submittedName>
        <fullName evidence="8">Cytochrome c-type biogenesis protein</fullName>
    </submittedName>
</protein>
<organism evidence="8 9">
    <name type="scientific">Alicyclobacillus cycloheptanicus</name>
    <dbReference type="NCBI Taxonomy" id="1457"/>
    <lineage>
        <taxon>Bacteria</taxon>
        <taxon>Bacillati</taxon>
        <taxon>Bacillota</taxon>
        <taxon>Bacilli</taxon>
        <taxon>Bacillales</taxon>
        <taxon>Alicyclobacillaceae</taxon>
        <taxon>Alicyclobacillus</taxon>
    </lineage>
</organism>
<keyword evidence="5 6" id="KW-0472">Membrane</keyword>
<dbReference type="InterPro" id="IPR003834">
    <property type="entry name" value="Cyt_c_assmbl_TM_dom"/>
</dbReference>
<feature type="transmembrane region" description="Helical" evidence="6">
    <location>
        <begin position="57"/>
        <end position="86"/>
    </location>
</feature>
<comment type="caution">
    <text evidence="8">The sequence shown here is derived from an EMBL/GenBank/DDBJ whole genome shotgun (WGS) entry which is preliminary data.</text>
</comment>
<evidence type="ECO:0000256" key="4">
    <source>
        <dbReference type="ARBA" id="ARBA00022989"/>
    </source>
</evidence>
<gene>
    <name evidence="8" type="ORF">J2S03_001569</name>
</gene>
<evidence type="ECO:0000256" key="3">
    <source>
        <dbReference type="ARBA" id="ARBA00022692"/>
    </source>
</evidence>
<feature type="transmembrane region" description="Helical" evidence="6">
    <location>
        <begin position="133"/>
        <end position="163"/>
    </location>
</feature>
<accession>A0ABT9XHQ0</accession>
<evidence type="ECO:0000313" key="8">
    <source>
        <dbReference type="EMBL" id="MDQ0189722.1"/>
    </source>
</evidence>
<comment type="similarity">
    <text evidence="2">Belongs to the DsbD family.</text>
</comment>
<dbReference type="PANTHER" id="PTHR31272">
    <property type="entry name" value="CYTOCHROME C-TYPE BIOGENESIS PROTEIN HI_1454-RELATED"/>
    <property type="match status" value="1"/>
</dbReference>
<evidence type="ECO:0000259" key="7">
    <source>
        <dbReference type="Pfam" id="PF02683"/>
    </source>
</evidence>
<evidence type="ECO:0000313" key="9">
    <source>
        <dbReference type="Proteomes" id="UP001232973"/>
    </source>
</evidence>
<keyword evidence="4 6" id="KW-1133">Transmembrane helix</keyword>
<proteinExistence type="inferred from homology"/>
<dbReference type="RefSeq" id="WP_274456711.1">
    <property type="nucleotide sequence ID" value="NZ_CP067097.1"/>
</dbReference>
<keyword evidence="3 6" id="KW-0812">Transmembrane</keyword>
<name>A0ABT9XHQ0_9BACL</name>
<comment type="subcellular location">
    <subcellularLocation>
        <location evidence="1">Membrane</location>
        <topology evidence="1">Multi-pass membrane protein</topology>
    </subcellularLocation>
</comment>
<dbReference type="Pfam" id="PF02683">
    <property type="entry name" value="DsbD_TM"/>
    <property type="match status" value="1"/>
</dbReference>
<feature type="transmembrane region" description="Helical" evidence="6">
    <location>
        <begin position="169"/>
        <end position="189"/>
    </location>
</feature>
<sequence>MTPTVSVWLAFAAGLLSFLSPCTLPLFPSYLGYITGVSFHDLQQGADKLAAAARVRVFLHAVCFCIGLSALFVLLGLVSTAVGQLFLEYKTAVRLCGGVLVMGMGLVLAGVIRSDWLLRERRLHIPAVQPLGYLGSALIGVGFAAGWTPCVGPILSTVLILTATHPSVGVWYMVTYAIGFAVPFLLFALTLTSLRPFLRYTPVISRIGGWLMVVMGFLLVSGKLTFLTMWIQQTTGFTGVGL</sequence>
<evidence type="ECO:0000256" key="5">
    <source>
        <dbReference type="ARBA" id="ARBA00023136"/>
    </source>
</evidence>
<dbReference type="PANTHER" id="PTHR31272:SF4">
    <property type="entry name" value="CYTOCHROME C-TYPE BIOGENESIS PROTEIN HI_1454-RELATED"/>
    <property type="match status" value="1"/>
</dbReference>
<evidence type="ECO:0000256" key="6">
    <source>
        <dbReference type="SAM" id="Phobius"/>
    </source>
</evidence>
<feature type="transmembrane region" description="Helical" evidence="6">
    <location>
        <begin position="210"/>
        <end position="231"/>
    </location>
</feature>
<dbReference type="InterPro" id="IPR051790">
    <property type="entry name" value="Cytochrome_c-biogenesis_DsbD"/>
</dbReference>
<dbReference type="EMBL" id="JAUSTP010000010">
    <property type="protein sequence ID" value="MDQ0189722.1"/>
    <property type="molecule type" value="Genomic_DNA"/>
</dbReference>
<evidence type="ECO:0000256" key="2">
    <source>
        <dbReference type="ARBA" id="ARBA00006143"/>
    </source>
</evidence>